<comment type="similarity">
    <text evidence="1">Belongs to the class-IV pyridoxal-phosphate-dependent aminotransferase family.</text>
</comment>
<evidence type="ECO:0000313" key="3">
    <source>
        <dbReference type="Proteomes" id="UP000576209"/>
    </source>
</evidence>
<dbReference type="PANTHER" id="PTHR42743:SF11">
    <property type="entry name" value="AMINODEOXYCHORISMATE LYASE"/>
    <property type="match status" value="1"/>
</dbReference>
<organism evidence="2 3">
    <name type="scientific">Neolewinella aquimaris</name>
    <dbReference type="NCBI Taxonomy" id="1835722"/>
    <lineage>
        <taxon>Bacteria</taxon>
        <taxon>Pseudomonadati</taxon>
        <taxon>Bacteroidota</taxon>
        <taxon>Saprospiria</taxon>
        <taxon>Saprospirales</taxon>
        <taxon>Lewinellaceae</taxon>
        <taxon>Neolewinella</taxon>
    </lineage>
</organism>
<dbReference type="AlphaFoldDB" id="A0A840EAY3"/>
<dbReference type="InterPro" id="IPR027417">
    <property type="entry name" value="P-loop_NTPase"/>
</dbReference>
<dbReference type="Proteomes" id="UP000576209">
    <property type="component" value="Unassembled WGS sequence"/>
</dbReference>
<evidence type="ECO:0008006" key="4">
    <source>
        <dbReference type="Google" id="ProtNLM"/>
    </source>
</evidence>
<dbReference type="EMBL" id="JACIFF010000004">
    <property type="protein sequence ID" value="MBB4079168.1"/>
    <property type="molecule type" value="Genomic_DNA"/>
</dbReference>
<dbReference type="SUPFAM" id="SSF52540">
    <property type="entry name" value="P-loop containing nucleoside triphosphate hydrolases"/>
    <property type="match status" value="1"/>
</dbReference>
<gene>
    <name evidence="2" type="ORF">GGR28_001788</name>
</gene>
<dbReference type="Gene3D" id="3.40.50.300">
    <property type="entry name" value="P-loop containing nucleotide triphosphate hydrolases"/>
    <property type="match status" value="1"/>
</dbReference>
<reference evidence="2 3" key="1">
    <citation type="submission" date="2020-08" db="EMBL/GenBank/DDBJ databases">
        <title>Genomic Encyclopedia of Type Strains, Phase IV (KMG-IV): sequencing the most valuable type-strain genomes for metagenomic binning, comparative biology and taxonomic classification.</title>
        <authorList>
            <person name="Goeker M."/>
        </authorList>
    </citation>
    <scope>NUCLEOTIDE SEQUENCE [LARGE SCALE GENOMIC DNA]</scope>
    <source>
        <strain evidence="2 3">DSM 105137</strain>
    </source>
</reference>
<accession>A0A840EAY3</accession>
<sequence length="243" mass="27502">MLPITRQRINLWSSPRNISTAIMYAFAQRSDTHVVDEPLYAHYLLHQPTEASHPGRETVLANQSGDGREVVRQMLHEDYGKPTVVFKQMTHHLVDLPLDFLDEMTNVLLIRDPREILASFSQVIERVTAEDIGLPQQARLFAHLHGTRGPATVVDSRRLLENPAGVLEKLCHRLALPYDPAMLSWPPGPKPYDGSWAEHWYAGVHGSTGFRAYRPKPIRLSPALNDIAEQCRPIYTELLAHAL</sequence>
<dbReference type="InterPro" id="IPR050571">
    <property type="entry name" value="Class-IV_PLP-Dep_Aminotrnsfr"/>
</dbReference>
<dbReference type="Pfam" id="PF19798">
    <property type="entry name" value="Sulfotransfer_5"/>
    <property type="match status" value="1"/>
</dbReference>
<proteinExistence type="inferred from homology"/>
<evidence type="ECO:0000256" key="1">
    <source>
        <dbReference type="ARBA" id="ARBA00009320"/>
    </source>
</evidence>
<name>A0A840EAY3_9BACT</name>
<comment type="caution">
    <text evidence="2">The sequence shown here is derived from an EMBL/GenBank/DDBJ whole genome shotgun (WGS) entry which is preliminary data.</text>
</comment>
<dbReference type="PANTHER" id="PTHR42743">
    <property type="entry name" value="AMINO-ACID AMINOTRANSFERASE"/>
    <property type="match status" value="1"/>
</dbReference>
<keyword evidence="3" id="KW-1185">Reference proteome</keyword>
<evidence type="ECO:0000313" key="2">
    <source>
        <dbReference type="EMBL" id="MBB4079168.1"/>
    </source>
</evidence>
<dbReference type="RefSeq" id="WP_221233848.1">
    <property type="nucleotide sequence ID" value="NZ_JACIFF010000004.1"/>
</dbReference>
<dbReference type="GO" id="GO:0019752">
    <property type="term" value="P:carboxylic acid metabolic process"/>
    <property type="evidence" value="ECO:0007669"/>
    <property type="project" value="TreeGrafter"/>
</dbReference>
<protein>
    <recommendedName>
        <fullName evidence="4">Sulfotransferase family protein</fullName>
    </recommendedName>
</protein>